<dbReference type="Proteomes" id="UP001519921">
    <property type="component" value="Unassembled WGS sequence"/>
</dbReference>
<sequence>MSNEQQNFKNNIKKDIKTHLNTNYDTDEQSNSFRNQSDEEQLDVNDKENIRFEDTEREVNEKANRKQIDKPLKIFGIICIAVFIIAITLSGTSKVDTSESAQNALKNGASTTVSAGTILLSKDENAGPKDYTITHKSDEEDTKIWVWDYAAEDGDYVQVLVNGAPIGDAFMIKHKPKEISVSSVGKVQIKGIKDGGGGITYAVRYDINETSYFNGTPEGESNTYTLTNK</sequence>
<protein>
    <submittedName>
        <fullName evidence="3">Uncharacterized protein</fullName>
    </submittedName>
</protein>
<organism evidence="3 4">
    <name type="scientific">Clostridium weizhouense</name>
    <dbReference type="NCBI Taxonomy" id="2859781"/>
    <lineage>
        <taxon>Bacteria</taxon>
        <taxon>Bacillati</taxon>
        <taxon>Bacillota</taxon>
        <taxon>Clostridia</taxon>
        <taxon>Eubacteriales</taxon>
        <taxon>Clostridiaceae</taxon>
        <taxon>Clostridium</taxon>
    </lineage>
</organism>
<feature type="compositionally biased region" description="Polar residues" evidence="1">
    <location>
        <begin position="19"/>
        <end position="35"/>
    </location>
</feature>
<keyword evidence="2" id="KW-1133">Transmembrane helix</keyword>
<feature type="transmembrane region" description="Helical" evidence="2">
    <location>
        <begin position="72"/>
        <end position="91"/>
    </location>
</feature>
<dbReference type="EMBL" id="JAHXPT010000005">
    <property type="protein sequence ID" value="MBW6410136.1"/>
    <property type="molecule type" value="Genomic_DNA"/>
</dbReference>
<evidence type="ECO:0000256" key="2">
    <source>
        <dbReference type="SAM" id="Phobius"/>
    </source>
</evidence>
<evidence type="ECO:0000313" key="3">
    <source>
        <dbReference type="EMBL" id="MBW6410136.1"/>
    </source>
</evidence>
<reference evidence="3 4" key="1">
    <citation type="submission" date="2021-07" db="EMBL/GenBank/DDBJ databases">
        <title>Clostridium weizhouense sp. nov., an anaerobic bacterium isolated from activated sludge of Petroleum wastewater.</title>
        <authorList>
            <person name="Li Q."/>
        </authorList>
    </citation>
    <scope>NUCLEOTIDE SEQUENCE [LARGE SCALE GENOMIC DNA]</scope>
    <source>
        <strain evidence="3 4">YB-6</strain>
    </source>
</reference>
<evidence type="ECO:0000256" key="1">
    <source>
        <dbReference type="SAM" id="MobiDB-lite"/>
    </source>
</evidence>
<accession>A0ABS7ANA2</accession>
<feature type="region of interest" description="Disordered" evidence="1">
    <location>
        <begin position="1"/>
        <end position="64"/>
    </location>
</feature>
<feature type="compositionally biased region" description="Polar residues" evidence="1">
    <location>
        <begin position="1"/>
        <end position="10"/>
    </location>
</feature>
<name>A0ABS7ANA2_9CLOT</name>
<keyword evidence="4" id="KW-1185">Reference proteome</keyword>
<keyword evidence="2" id="KW-0812">Transmembrane</keyword>
<proteinExistence type="predicted"/>
<keyword evidence="2" id="KW-0472">Membrane</keyword>
<gene>
    <name evidence="3" type="ORF">KYD98_08525</name>
</gene>
<evidence type="ECO:0000313" key="4">
    <source>
        <dbReference type="Proteomes" id="UP001519921"/>
    </source>
</evidence>
<comment type="caution">
    <text evidence="3">The sequence shown here is derived from an EMBL/GenBank/DDBJ whole genome shotgun (WGS) entry which is preliminary data.</text>
</comment>
<feature type="compositionally biased region" description="Basic and acidic residues" evidence="1">
    <location>
        <begin position="44"/>
        <end position="64"/>
    </location>
</feature>
<dbReference type="RefSeq" id="WP_219779213.1">
    <property type="nucleotide sequence ID" value="NZ_JAHXPT010000005.1"/>
</dbReference>